<keyword evidence="2" id="KW-1133">Transmembrane helix</keyword>
<dbReference type="RefSeq" id="XP_018093767.1">
    <property type="nucleotide sequence ID" value="XM_018238278.2"/>
</dbReference>
<dbReference type="GO" id="GO:0050852">
    <property type="term" value="P:T cell receptor signaling pathway"/>
    <property type="evidence" value="ECO:0007669"/>
    <property type="project" value="InterPro"/>
</dbReference>
<gene>
    <name evidence="4 5" type="primary">LOC108702671</name>
</gene>
<dbReference type="RefSeq" id="XP_041434280.1">
    <property type="nucleotide sequence ID" value="XM_041578346.1"/>
</dbReference>
<feature type="compositionally biased region" description="Polar residues" evidence="1">
    <location>
        <begin position="258"/>
        <end position="273"/>
    </location>
</feature>
<keyword evidence="2 4" id="KW-0812">Transmembrane</keyword>
<dbReference type="PANTHER" id="PTHR47740:SF1">
    <property type="entry name" value="LCK-INTERACTING TRANSMEMBRANE ADAPTER 1"/>
    <property type="match status" value="1"/>
</dbReference>
<reference evidence="4 5" key="1">
    <citation type="submission" date="2025-04" db="UniProtKB">
        <authorList>
            <consortium name="RefSeq"/>
        </authorList>
    </citation>
    <scope>IDENTIFICATION</scope>
    <source>
        <strain evidence="4 5">J_2021</strain>
        <tissue evidence="4 5">Erythrocytes</tissue>
    </source>
</reference>
<dbReference type="GeneID" id="108702671"/>
<feature type="transmembrane region" description="Helical" evidence="2">
    <location>
        <begin position="12"/>
        <end position="33"/>
    </location>
</feature>
<dbReference type="PANTHER" id="PTHR47740">
    <property type="entry name" value="LCK-INTERACTING TRANSMEMBRANE ADAPTER 1, LIME1"/>
    <property type="match status" value="1"/>
</dbReference>
<name>A0A1L8ELY7_XENLA</name>
<evidence type="ECO:0000313" key="4">
    <source>
        <dbReference type="RefSeq" id="XP_018093767.1"/>
    </source>
</evidence>
<feature type="region of interest" description="Disordered" evidence="1">
    <location>
        <begin position="195"/>
        <end position="273"/>
    </location>
</feature>
<protein>
    <submittedName>
        <fullName evidence="4 5">Lck-interacting Transmembrane adapter 1 isoform X1</fullName>
    </submittedName>
</protein>
<accession>A0A1L8ELY7</accession>
<proteinExistence type="predicted"/>
<keyword evidence="3" id="KW-1185">Reference proteome</keyword>
<organism evidence="3 5">
    <name type="scientific">Xenopus laevis</name>
    <name type="common">African clawed frog</name>
    <dbReference type="NCBI Taxonomy" id="8355"/>
    <lineage>
        <taxon>Eukaryota</taxon>
        <taxon>Metazoa</taxon>
        <taxon>Chordata</taxon>
        <taxon>Craniata</taxon>
        <taxon>Vertebrata</taxon>
        <taxon>Euteleostomi</taxon>
        <taxon>Amphibia</taxon>
        <taxon>Batrachia</taxon>
        <taxon>Anura</taxon>
        <taxon>Pipoidea</taxon>
        <taxon>Pipidae</taxon>
        <taxon>Xenopodinae</taxon>
        <taxon>Xenopus</taxon>
        <taxon>Xenopus</taxon>
    </lineage>
</organism>
<dbReference type="Pfam" id="PF15332">
    <property type="entry name" value="LIME1"/>
    <property type="match status" value="1"/>
</dbReference>
<dbReference type="PaxDb" id="8355-A0A1L8ELY7"/>
<evidence type="ECO:0000256" key="2">
    <source>
        <dbReference type="SAM" id="Phobius"/>
    </source>
</evidence>
<dbReference type="OMA" id="ICEMGSC"/>
<evidence type="ECO:0000313" key="5">
    <source>
        <dbReference type="RefSeq" id="XP_041434280.1"/>
    </source>
</evidence>
<dbReference type="InterPro" id="IPR026072">
    <property type="entry name" value="Lime1"/>
</dbReference>
<dbReference type="OrthoDB" id="9939965at2759"/>
<evidence type="ECO:0000313" key="3">
    <source>
        <dbReference type="Proteomes" id="UP000186698"/>
    </source>
</evidence>
<sequence>MAPTPSISSKNFLPLCTGLLGLFLLLVSLCTFCRRRKKRKMQRAQSKYPSGVALVDVSLLRQTQLRSLSKSDTKLHEIQRPRPGYPQLRPISMDPVYPPSKWQVPCPRADNDDTYSNLAFAPQPLTFSGYETVGFTVEPNRPASGAAEYACIRKGNKSGGSGVQKQNRDQWPMVPSPSPETDALKLEEMYSKVNKKKKPMDVSTRQGATEKAPAFGMTAGNSPKRVLSAQSEEEDLYESISEMDSCAPESDGNGEGELSQNFSFPHTNTGRNC</sequence>
<feature type="region of interest" description="Disordered" evidence="1">
    <location>
        <begin position="157"/>
        <end position="181"/>
    </location>
</feature>
<dbReference type="AlphaFoldDB" id="A0A1L8ELY7"/>
<dbReference type="Proteomes" id="UP000186698">
    <property type="component" value="Chromosome 9_10S"/>
</dbReference>
<dbReference type="GO" id="GO:0050853">
    <property type="term" value="P:B cell receptor signaling pathway"/>
    <property type="evidence" value="ECO:0007669"/>
    <property type="project" value="InterPro"/>
</dbReference>
<dbReference type="KEGG" id="xla:108702671"/>
<evidence type="ECO:0000256" key="1">
    <source>
        <dbReference type="SAM" id="MobiDB-lite"/>
    </source>
</evidence>
<keyword evidence="2" id="KW-0472">Membrane</keyword>